<dbReference type="PANTHER" id="PTHR21266:SF59">
    <property type="entry name" value="BLR4922 PROTEIN"/>
    <property type="match status" value="1"/>
</dbReference>
<dbReference type="PROSITE" id="PS00570">
    <property type="entry name" value="RING_HYDROXYL_ALPHA"/>
    <property type="match status" value="1"/>
</dbReference>
<keyword evidence="2" id="KW-0479">Metal-binding</keyword>
<dbReference type="InterPro" id="IPR015881">
    <property type="entry name" value="ARHD_Rieske_2Fe_2S"/>
</dbReference>
<feature type="domain" description="Rieske" evidence="6">
    <location>
        <begin position="27"/>
        <end position="133"/>
    </location>
</feature>
<dbReference type="GO" id="GO:0016491">
    <property type="term" value="F:oxidoreductase activity"/>
    <property type="evidence" value="ECO:0007669"/>
    <property type="project" value="UniProtKB-KW"/>
</dbReference>
<protein>
    <recommendedName>
        <fullName evidence="6">Rieske domain-containing protein</fullName>
    </recommendedName>
</protein>
<dbReference type="SUPFAM" id="SSF55961">
    <property type="entry name" value="Bet v1-like"/>
    <property type="match status" value="1"/>
</dbReference>
<dbReference type="SUPFAM" id="SSF50022">
    <property type="entry name" value="ISP domain"/>
    <property type="match status" value="1"/>
</dbReference>
<feature type="non-terminal residue" evidence="7">
    <location>
        <position position="256"/>
    </location>
</feature>
<sequence>MLSAEMNERLTRVGPGTPCGVLLRNYWQPVALTQELAGPRPVKAVRILGEDLVLFRDEVGRLGLIDRHCCHRGADLRFGRLENGGIRCPFHGWLFDVNGACMEQPAEPVGSTFHRKVRQPSYPCNEVNGVIFAYLGVGDPPPLGSMDCFTAPTSHSFAFKGLLECNWLQGLEAGIDPAHASFLHRVFEDEDNEVYGQQFGATAANTGVPVTQVLRDQPVPRIEVEETAYGLRLLALRDLDDGRSHIRVTNLAFPNA</sequence>
<dbReference type="InterPro" id="IPR045623">
    <property type="entry name" value="LigXa_C"/>
</dbReference>
<evidence type="ECO:0000256" key="5">
    <source>
        <dbReference type="ARBA" id="ARBA00023014"/>
    </source>
</evidence>
<dbReference type="CDD" id="cd03479">
    <property type="entry name" value="Rieske_RO_Alpha_PhDO_like"/>
    <property type="match status" value="1"/>
</dbReference>
<evidence type="ECO:0000313" key="7">
    <source>
        <dbReference type="EMBL" id="SVC81319.1"/>
    </source>
</evidence>
<name>A0A382Q6X2_9ZZZZ</name>
<dbReference type="Gene3D" id="2.102.10.10">
    <property type="entry name" value="Rieske [2Fe-2S] iron-sulphur domain"/>
    <property type="match status" value="1"/>
</dbReference>
<evidence type="ECO:0000256" key="3">
    <source>
        <dbReference type="ARBA" id="ARBA00023002"/>
    </source>
</evidence>
<evidence type="ECO:0000259" key="6">
    <source>
        <dbReference type="PROSITE" id="PS51296"/>
    </source>
</evidence>
<dbReference type="GO" id="GO:0005506">
    <property type="term" value="F:iron ion binding"/>
    <property type="evidence" value="ECO:0007669"/>
    <property type="project" value="InterPro"/>
</dbReference>
<dbReference type="InterPro" id="IPR017941">
    <property type="entry name" value="Rieske_2Fe-2S"/>
</dbReference>
<gene>
    <name evidence="7" type="ORF">METZ01_LOCUS334173</name>
</gene>
<keyword evidence="1" id="KW-0001">2Fe-2S</keyword>
<evidence type="ECO:0000256" key="2">
    <source>
        <dbReference type="ARBA" id="ARBA00022723"/>
    </source>
</evidence>
<dbReference type="Pfam" id="PF00355">
    <property type="entry name" value="Rieske"/>
    <property type="match status" value="1"/>
</dbReference>
<keyword evidence="5" id="KW-0411">Iron-sulfur</keyword>
<evidence type="ECO:0000256" key="4">
    <source>
        <dbReference type="ARBA" id="ARBA00023004"/>
    </source>
</evidence>
<dbReference type="InterPro" id="IPR036922">
    <property type="entry name" value="Rieske_2Fe-2S_sf"/>
</dbReference>
<dbReference type="EMBL" id="UINC01112403">
    <property type="protein sequence ID" value="SVC81319.1"/>
    <property type="molecule type" value="Genomic_DNA"/>
</dbReference>
<dbReference type="PROSITE" id="PS51296">
    <property type="entry name" value="RIESKE"/>
    <property type="match status" value="1"/>
</dbReference>
<dbReference type="Pfam" id="PF19301">
    <property type="entry name" value="LigXa_C"/>
    <property type="match status" value="1"/>
</dbReference>
<dbReference type="AlphaFoldDB" id="A0A382Q6X2"/>
<accession>A0A382Q6X2</accession>
<dbReference type="InterPro" id="IPR050584">
    <property type="entry name" value="Cholesterol_7-desaturase"/>
</dbReference>
<proteinExistence type="predicted"/>
<reference evidence="7" key="1">
    <citation type="submission" date="2018-05" db="EMBL/GenBank/DDBJ databases">
        <authorList>
            <person name="Lanie J.A."/>
            <person name="Ng W.-L."/>
            <person name="Kazmierczak K.M."/>
            <person name="Andrzejewski T.M."/>
            <person name="Davidsen T.M."/>
            <person name="Wayne K.J."/>
            <person name="Tettelin H."/>
            <person name="Glass J.I."/>
            <person name="Rusch D."/>
            <person name="Podicherti R."/>
            <person name="Tsui H.-C.T."/>
            <person name="Winkler M.E."/>
        </authorList>
    </citation>
    <scope>NUCLEOTIDE SEQUENCE</scope>
</reference>
<evidence type="ECO:0000256" key="1">
    <source>
        <dbReference type="ARBA" id="ARBA00022714"/>
    </source>
</evidence>
<dbReference type="PANTHER" id="PTHR21266">
    <property type="entry name" value="IRON-SULFUR DOMAIN CONTAINING PROTEIN"/>
    <property type="match status" value="1"/>
</dbReference>
<organism evidence="7">
    <name type="scientific">marine metagenome</name>
    <dbReference type="NCBI Taxonomy" id="408172"/>
    <lineage>
        <taxon>unclassified sequences</taxon>
        <taxon>metagenomes</taxon>
        <taxon>ecological metagenomes</taxon>
    </lineage>
</organism>
<keyword evidence="4" id="KW-0408">Iron</keyword>
<keyword evidence="3" id="KW-0560">Oxidoreductase</keyword>
<dbReference type="GO" id="GO:0051537">
    <property type="term" value="F:2 iron, 2 sulfur cluster binding"/>
    <property type="evidence" value="ECO:0007669"/>
    <property type="project" value="UniProtKB-KW"/>
</dbReference>